<dbReference type="Gene3D" id="3.90.45.10">
    <property type="entry name" value="Peptide deformylase"/>
    <property type="match status" value="1"/>
</dbReference>
<dbReference type="PIRSF" id="PIRSF004749">
    <property type="entry name" value="Pep_def"/>
    <property type="match status" value="1"/>
</dbReference>
<dbReference type="PANTHER" id="PTHR10458:SF22">
    <property type="entry name" value="PEPTIDE DEFORMYLASE"/>
    <property type="match status" value="1"/>
</dbReference>
<evidence type="ECO:0000256" key="2">
    <source>
        <dbReference type="ARBA" id="ARBA00022723"/>
    </source>
</evidence>
<feature type="binding site" evidence="6">
    <location>
        <position position="134"/>
    </location>
    <ligand>
        <name>Fe cation</name>
        <dbReference type="ChEBI" id="CHEBI:24875"/>
    </ligand>
</feature>
<comment type="function">
    <text evidence="6">Removes the formyl group from the N-terminal Met of newly synthesized proteins. Requires at least a dipeptide for an efficient rate of reaction. N-terminal L-methionine is a prerequisite for activity but the enzyme has broad specificity at other positions.</text>
</comment>
<evidence type="ECO:0000256" key="1">
    <source>
        <dbReference type="ARBA" id="ARBA00010759"/>
    </source>
</evidence>
<feature type="active site" evidence="6">
    <location>
        <position position="135"/>
    </location>
</feature>
<sequence length="171" mass="19478">MALLTVLCYPDPRLHQVAKPVAQVDARIKKIVADMADTMYEAPGVGLAATQVDIHERIVVIDVSDEQNELRVFINPEITWASPEKKSWREGCLSVPEFYDEVERPAQIRVKALDLEGKEFEIEADGLLAVCLQHELDHLQGKVFVEYLSLLKRNRISQKMKKRAKELVGQR</sequence>
<dbReference type="CDD" id="cd00487">
    <property type="entry name" value="Pep_deformylase"/>
    <property type="match status" value="1"/>
</dbReference>
<keyword evidence="3 6" id="KW-0378">Hydrolase</keyword>
<keyword evidence="8" id="KW-1185">Reference proteome</keyword>
<keyword evidence="2 6" id="KW-0479">Metal-binding</keyword>
<dbReference type="GO" id="GO:0046872">
    <property type="term" value="F:metal ion binding"/>
    <property type="evidence" value="ECO:0007669"/>
    <property type="project" value="UniProtKB-KW"/>
</dbReference>
<dbReference type="InterPro" id="IPR023635">
    <property type="entry name" value="Peptide_deformylase"/>
</dbReference>
<dbReference type="RefSeq" id="WP_068949624.1">
    <property type="nucleotide sequence ID" value="NZ_CP015922.1"/>
</dbReference>
<dbReference type="Pfam" id="PF01327">
    <property type="entry name" value="Pep_deformylase"/>
    <property type="match status" value="1"/>
</dbReference>
<dbReference type="SUPFAM" id="SSF56420">
    <property type="entry name" value="Peptide deformylase"/>
    <property type="match status" value="1"/>
</dbReference>
<dbReference type="PRINTS" id="PR01576">
    <property type="entry name" value="PDEFORMYLASE"/>
</dbReference>
<proteinExistence type="inferred from homology"/>
<dbReference type="GO" id="GO:0006412">
    <property type="term" value="P:translation"/>
    <property type="evidence" value="ECO:0007669"/>
    <property type="project" value="UniProtKB-UniRule"/>
</dbReference>
<evidence type="ECO:0000256" key="6">
    <source>
        <dbReference type="HAMAP-Rule" id="MF_00163"/>
    </source>
</evidence>
<gene>
    <name evidence="6" type="primary">def</name>
    <name evidence="7" type="ORF">A8O14_11445</name>
</gene>
<dbReference type="PANTHER" id="PTHR10458">
    <property type="entry name" value="PEPTIDE DEFORMYLASE"/>
    <property type="match status" value="1"/>
</dbReference>
<dbReference type="NCBIfam" id="NF001159">
    <property type="entry name" value="PRK00150.1-3"/>
    <property type="match status" value="1"/>
</dbReference>
<accession>A0A191UIA3</accession>
<evidence type="ECO:0000313" key="7">
    <source>
        <dbReference type="EMBL" id="ANJ00631.1"/>
    </source>
</evidence>
<evidence type="ECO:0000256" key="4">
    <source>
        <dbReference type="ARBA" id="ARBA00022917"/>
    </source>
</evidence>
<organism evidence="7 8">
    <name type="scientific">Polynucleobacter wuianus</name>
    <dbReference type="NCBI Taxonomy" id="1743168"/>
    <lineage>
        <taxon>Bacteria</taxon>
        <taxon>Pseudomonadati</taxon>
        <taxon>Pseudomonadota</taxon>
        <taxon>Betaproteobacteria</taxon>
        <taxon>Burkholderiales</taxon>
        <taxon>Burkholderiaceae</taxon>
        <taxon>Polynucleobacter</taxon>
    </lineage>
</organism>
<evidence type="ECO:0000313" key="8">
    <source>
        <dbReference type="Proteomes" id="UP000078463"/>
    </source>
</evidence>
<keyword evidence="5 6" id="KW-0408">Iron</keyword>
<keyword evidence="4 6" id="KW-0648">Protein biosynthesis</keyword>
<dbReference type="Proteomes" id="UP000078463">
    <property type="component" value="Chromosome"/>
</dbReference>
<dbReference type="KEGG" id="pwu:A8O14_11445"/>
<dbReference type="HAMAP" id="MF_00163">
    <property type="entry name" value="Pep_deformylase"/>
    <property type="match status" value="1"/>
</dbReference>
<comment type="catalytic activity">
    <reaction evidence="6">
        <text>N-terminal N-formyl-L-methionyl-[peptide] + H2O = N-terminal L-methionyl-[peptide] + formate</text>
        <dbReference type="Rhea" id="RHEA:24420"/>
        <dbReference type="Rhea" id="RHEA-COMP:10639"/>
        <dbReference type="Rhea" id="RHEA-COMP:10640"/>
        <dbReference type="ChEBI" id="CHEBI:15377"/>
        <dbReference type="ChEBI" id="CHEBI:15740"/>
        <dbReference type="ChEBI" id="CHEBI:49298"/>
        <dbReference type="ChEBI" id="CHEBI:64731"/>
        <dbReference type="EC" id="3.5.1.88"/>
    </reaction>
</comment>
<dbReference type="AlphaFoldDB" id="A0A191UIA3"/>
<dbReference type="STRING" id="1743168.A8O14_11445"/>
<feature type="binding site" evidence="6">
    <location>
        <position position="92"/>
    </location>
    <ligand>
        <name>Fe cation</name>
        <dbReference type="ChEBI" id="CHEBI:24875"/>
    </ligand>
</feature>
<evidence type="ECO:0000256" key="5">
    <source>
        <dbReference type="ARBA" id="ARBA00023004"/>
    </source>
</evidence>
<evidence type="ECO:0000256" key="3">
    <source>
        <dbReference type="ARBA" id="ARBA00022801"/>
    </source>
</evidence>
<dbReference type="GO" id="GO:0042586">
    <property type="term" value="F:peptide deformylase activity"/>
    <property type="evidence" value="ECO:0007669"/>
    <property type="project" value="UniProtKB-UniRule"/>
</dbReference>
<comment type="cofactor">
    <cofactor evidence="6">
        <name>Fe(2+)</name>
        <dbReference type="ChEBI" id="CHEBI:29033"/>
    </cofactor>
    <text evidence="6">Binds 1 Fe(2+) ion.</text>
</comment>
<protein>
    <recommendedName>
        <fullName evidence="6">Peptide deformylase</fullName>
        <shortName evidence="6">PDF</shortName>
        <ecNumber evidence="6">3.5.1.88</ecNumber>
    </recommendedName>
    <alternativeName>
        <fullName evidence="6">Polypeptide deformylase</fullName>
    </alternativeName>
</protein>
<reference evidence="8" key="1">
    <citation type="submission" date="2016-05" db="EMBL/GenBank/DDBJ databases">
        <title>Polynucleobacter sp. QLW-P1FAT50C-4 genome.</title>
        <authorList>
            <person name="Hahn M.W."/>
        </authorList>
    </citation>
    <scope>NUCLEOTIDE SEQUENCE [LARGE SCALE GENOMIC DNA]</scope>
    <source>
        <strain evidence="8">QLW-P1FAT50C-4</strain>
    </source>
</reference>
<feature type="binding site" evidence="6">
    <location>
        <position position="138"/>
    </location>
    <ligand>
        <name>Fe cation</name>
        <dbReference type="ChEBI" id="CHEBI:24875"/>
    </ligand>
</feature>
<dbReference type="FunFam" id="3.90.45.10:FF:000001">
    <property type="entry name" value="Peptide deformylase"/>
    <property type="match status" value="1"/>
</dbReference>
<comment type="similarity">
    <text evidence="1 6">Belongs to the polypeptide deformylase family.</text>
</comment>
<dbReference type="NCBIfam" id="TIGR00079">
    <property type="entry name" value="pept_deformyl"/>
    <property type="match status" value="1"/>
</dbReference>
<dbReference type="EC" id="3.5.1.88" evidence="6"/>
<name>A0A191UIA3_9BURK</name>
<dbReference type="InterPro" id="IPR036821">
    <property type="entry name" value="Peptide_deformylase_sf"/>
</dbReference>
<dbReference type="EMBL" id="CP015922">
    <property type="protein sequence ID" value="ANJ00631.1"/>
    <property type="molecule type" value="Genomic_DNA"/>
</dbReference>